<dbReference type="InterPro" id="IPR029058">
    <property type="entry name" value="AB_hydrolase_fold"/>
</dbReference>
<dbReference type="PRINTS" id="PR00862">
    <property type="entry name" value="PROLIGOPTASE"/>
</dbReference>
<dbReference type="GO" id="GO:0070012">
    <property type="term" value="F:oligopeptidase activity"/>
    <property type="evidence" value="ECO:0007669"/>
    <property type="project" value="TreeGrafter"/>
</dbReference>
<evidence type="ECO:0000259" key="12">
    <source>
        <dbReference type="Pfam" id="PF02897"/>
    </source>
</evidence>
<dbReference type="OrthoDB" id="248387at2759"/>
<evidence type="ECO:0000256" key="3">
    <source>
        <dbReference type="ARBA" id="ARBA00005228"/>
    </source>
</evidence>
<evidence type="ECO:0000256" key="8">
    <source>
        <dbReference type="ARBA" id="ARBA00023026"/>
    </source>
</evidence>
<evidence type="ECO:0000256" key="10">
    <source>
        <dbReference type="SAM" id="Phobius"/>
    </source>
</evidence>
<accession>A0A9W9A5C9</accession>
<dbReference type="Proteomes" id="UP001150266">
    <property type="component" value="Unassembled WGS sequence"/>
</dbReference>
<dbReference type="InterPro" id="IPR001375">
    <property type="entry name" value="Peptidase_S9_cat"/>
</dbReference>
<dbReference type="SUPFAM" id="SSF50993">
    <property type="entry name" value="Peptidase/esterase 'gauge' domain"/>
    <property type="match status" value="1"/>
</dbReference>
<protein>
    <recommendedName>
        <fullName evidence="9">Prolyl endopeptidase</fullName>
        <ecNumber evidence="9">3.4.21.-</ecNumber>
    </recommendedName>
</protein>
<feature type="transmembrane region" description="Helical" evidence="10">
    <location>
        <begin position="494"/>
        <end position="518"/>
    </location>
</feature>
<evidence type="ECO:0000256" key="6">
    <source>
        <dbReference type="ARBA" id="ARBA00022801"/>
    </source>
</evidence>
<evidence type="ECO:0000256" key="5">
    <source>
        <dbReference type="ARBA" id="ARBA00022670"/>
    </source>
</evidence>
<dbReference type="InterPro" id="IPR002470">
    <property type="entry name" value="Peptidase_S9A"/>
</dbReference>
<dbReference type="SUPFAM" id="SSF53474">
    <property type="entry name" value="alpha/beta-Hydrolases"/>
    <property type="match status" value="1"/>
</dbReference>
<dbReference type="Pfam" id="PF02897">
    <property type="entry name" value="Peptidase_S9_N"/>
    <property type="match status" value="1"/>
</dbReference>
<dbReference type="InterPro" id="IPR051167">
    <property type="entry name" value="Prolyl_oligopep/macrocyclase"/>
</dbReference>
<evidence type="ECO:0000256" key="4">
    <source>
        <dbReference type="ARBA" id="ARBA00011245"/>
    </source>
</evidence>
<keyword evidence="10" id="KW-0472">Membrane</keyword>
<organism evidence="13 14">
    <name type="scientific">Lentinula aciculospora</name>
    <dbReference type="NCBI Taxonomy" id="153920"/>
    <lineage>
        <taxon>Eukaryota</taxon>
        <taxon>Fungi</taxon>
        <taxon>Dikarya</taxon>
        <taxon>Basidiomycota</taxon>
        <taxon>Agaricomycotina</taxon>
        <taxon>Agaricomycetes</taxon>
        <taxon>Agaricomycetidae</taxon>
        <taxon>Agaricales</taxon>
        <taxon>Marasmiineae</taxon>
        <taxon>Omphalotaceae</taxon>
        <taxon>Lentinula</taxon>
    </lineage>
</organism>
<comment type="catalytic activity">
    <reaction evidence="1">
        <text>Hydrolysis of Pro-|-Xaa &gt;&gt; Ala-|-Xaa in oligopeptides.</text>
        <dbReference type="EC" id="3.4.21.26"/>
    </reaction>
</comment>
<evidence type="ECO:0000313" key="13">
    <source>
        <dbReference type="EMBL" id="KAJ4474275.1"/>
    </source>
</evidence>
<dbReference type="InterPro" id="IPR023302">
    <property type="entry name" value="Pept_S9A_N"/>
</dbReference>
<sequence length="744" mass="84192">MSIPPWSPYPPVSRDETSAITYQSSLHGSVTVPDPYSALEVPFDDSEETKAFVLAQRKFARTYLDAIPDREPWLETLKKSWDYERFTVPKHESDGYTYFEYNNGLQSQLSLRRVKSGEEDTILTDSGPGGELFFDPNLLSLDGNAALTGSVMSPCGKYWAYGVSEHGSDWMSIYVRKTSSPHQPSQEKGKDPGRMDDVVRYSRFFIVYWTSDSKGFFYSRYPPEDDEGKGNAPAQNCKVFYHRLGEKQDDDTLVYEDPAHPFWLWALQLSPSGRYALLTASRDASHTQLTKIADLSSTDIRTGVKWLTLHDKWEARFLIVGDDDSKIYFMTNFEAKNYRLATFDLRHPDTGFKTLIPEDPAALLIAASIYSTDKLVLVYLHNASHEIHVHDLNTGRPLRRIFGDLIGQFSLSGRRGDNDMFVFYSGFTSPGTVYRYRFDEDGSEGSPFRAIQVPGLDLEHFITESVFYPSKDGTLIHMFITRLKNTLIDGTSPVYMYGYGGFALAMLPTFSVSTLLFCKIYRAMYVVPNIRGGSEFGESWHRDGMLDKKQNVFDDFNAATEWLVANKYAKKDTVAIRGGSNGGVLTTACTNQAPELYRCAITIGGIIDMLRFPKFTFGALWRSEYGDPEDPEAFDFIYKYSPYHNIPSGDVVMPAMMFFTAAYDDRVSPLHTFKHVAALQHAFPDGPNPTLMRIDLNTGHYAGKSTQKMLEETADEYSFIGKSMELTMHVHNERSSKQWSCVVG</sequence>
<proteinExistence type="inferred from homology"/>
<keyword evidence="7 9" id="KW-0720">Serine protease</keyword>
<feature type="domain" description="Peptidase S9 prolyl oligopeptidase catalytic" evidence="11">
    <location>
        <begin position="524"/>
        <end position="724"/>
    </location>
</feature>
<keyword evidence="10" id="KW-0812">Transmembrane</keyword>
<dbReference type="PROSITE" id="PS00708">
    <property type="entry name" value="PRO_ENDOPEP_SER"/>
    <property type="match status" value="1"/>
</dbReference>
<dbReference type="Gene3D" id="3.40.50.1820">
    <property type="entry name" value="alpha/beta hydrolase"/>
    <property type="match status" value="1"/>
</dbReference>
<comment type="similarity">
    <text evidence="3 9">Belongs to the peptidase S9A family.</text>
</comment>
<dbReference type="GO" id="GO:0005829">
    <property type="term" value="C:cytosol"/>
    <property type="evidence" value="ECO:0007669"/>
    <property type="project" value="TreeGrafter"/>
</dbReference>
<dbReference type="Pfam" id="PF00326">
    <property type="entry name" value="Peptidase_S9"/>
    <property type="match status" value="1"/>
</dbReference>
<dbReference type="AlphaFoldDB" id="A0A9W9A5C9"/>
<evidence type="ECO:0000256" key="7">
    <source>
        <dbReference type="ARBA" id="ARBA00022825"/>
    </source>
</evidence>
<dbReference type="GO" id="GO:0006508">
    <property type="term" value="P:proteolysis"/>
    <property type="evidence" value="ECO:0007669"/>
    <property type="project" value="UniProtKB-KW"/>
</dbReference>
<keyword evidence="5 9" id="KW-0645">Protease</keyword>
<dbReference type="FunFam" id="3.40.50.1820:FF:000005">
    <property type="entry name" value="Prolyl endopeptidase"/>
    <property type="match status" value="1"/>
</dbReference>
<dbReference type="GO" id="GO:0004252">
    <property type="term" value="F:serine-type endopeptidase activity"/>
    <property type="evidence" value="ECO:0007669"/>
    <property type="project" value="UniProtKB-UniRule"/>
</dbReference>
<evidence type="ECO:0000256" key="9">
    <source>
        <dbReference type="RuleBase" id="RU368024"/>
    </source>
</evidence>
<dbReference type="PANTHER" id="PTHR42881:SF2">
    <property type="entry name" value="PROLYL ENDOPEPTIDASE"/>
    <property type="match status" value="1"/>
</dbReference>
<gene>
    <name evidence="13" type="ORF">J3R30DRAFT_653051</name>
</gene>
<reference evidence="13" key="1">
    <citation type="submission" date="2022-08" db="EMBL/GenBank/DDBJ databases">
        <title>A Global Phylogenomic Analysis of the Shiitake Genus Lentinula.</title>
        <authorList>
            <consortium name="DOE Joint Genome Institute"/>
            <person name="Sierra-Patev S."/>
            <person name="Min B."/>
            <person name="Naranjo-Ortiz M."/>
            <person name="Looney B."/>
            <person name="Konkel Z."/>
            <person name="Slot J.C."/>
            <person name="Sakamoto Y."/>
            <person name="Steenwyk J.L."/>
            <person name="Rokas A."/>
            <person name="Carro J."/>
            <person name="Camarero S."/>
            <person name="Ferreira P."/>
            <person name="Molpeceres G."/>
            <person name="Ruiz-Duenas F.J."/>
            <person name="Serrano A."/>
            <person name="Henrissat B."/>
            <person name="Drula E."/>
            <person name="Hughes K.W."/>
            <person name="Mata J.L."/>
            <person name="Ishikawa N.K."/>
            <person name="Vargas-Isla R."/>
            <person name="Ushijima S."/>
            <person name="Smith C.A."/>
            <person name="Ahrendt S."/>
            <person name="Andreopoulos W."/>
            <person name="He G."/>
            <person name="Labutti K."/>
            <person name="Lipzen A."/>
            <person name="Ng V."/>
            <person name="Riley R."/>
            <person name="Sandor L."/>
            <person name="Barry K."/>
            <person name="Martinez A.T."/>
            <person name="Xiao Y."/>
            <person name="Gibbons J.G."/>
            <person name="Terashima K."/>
            <person name="Grigoriev I.V."/>
            <person name="Hibbett D.S."/>
        </authorList>
    </citation>
    <scope>NUCLEOTIDE SEQUENCE</scope>
    <source>
        <strain evidence="13">JLM2183</strain>
    </source>
</reference>
<evidence type="ECO:0000259" key="11">
    <source>
        <dbReference type="Pfam" id="PF00326"/>
    </source>
</evidence>
<dbReference type="InterPro" id="IPR002471">
    <property type="entry name" value="Pept_S9_AS"/>
</dbReference>
<evidence type="ECO:0000313" key="14">
    <source>
        <dbReference type="Proteomes" id="UP001150266"/>
    </source>
</evidence>
<dbReference type="EMBL" id="JAOTPV010000016">
    <property type="protein sequence ID" value="KAJ4474275.1"/>
    <property type="molecule type" value="Genomic_DNA"/>
</dbReference>
<dbReference type="Gene3D" id="2.130.10.120">
    <property type="entry name" value="Prolyl oligopeptidase, N-terminal domain"/>
    <property type="match status" value="1"/>
</dbReference>
<evidence type="ECO:0000256" key="2">
    <source>
        <dbReference type="ARBA" id="ARBA00004685"/>
    </source>
</evidence>
<name>A0A9W9A5C9_9AGAR</name>
<comment type="pathway">
    <text evidence="2">Mycotoxin biosynthesis.</text>
</comment>
<keyword evidence="10" id="KW-1133">Transmembrane helix</keyword>
<dbReference type="EC" id="3.4.21.-" evidence="9"/>
<keyword evidence="14" id="KW-1185">Reference proteome</keyword>
<dbReference type="PANTHER" id="PTHR42881">
    <property type="entry name" value="PROLYL ENDOPEPTIDASE"/>
    <property type="match status" value="1"/>
</dbReference>
<evidence type="ECO:0000256" key="1">
    <source>
        <dbReference type="ARBA" id="ARBA00001070"/>
    </source>
</evidence>
<comment type="caution">
    <text evidence="13">The sequence shown here is derived from an EMBL/GenBank/DDBJ whole genome shotgun (WGS) entry which is preliminary data.</text>
</comment>
<keyword evidence="6 9" id="KW-0378">Hydrolase</keyword>
<comment type="subunit">
    <text evidence="4">Monomer.</text>
</comment>
<keyword evidence="8" id="KW-0843">Virulence</keyword>
<feature type="domain" description="Peptidase S9A N-terminal" evidence="12">
    <location>
        <begin position="23"/>
        <end position="442"/>
    </location>
</feature>